<accession>A8RS75</accession>
<organism evidence="1 2">
    <name type="scientific">Enterocloster bolteae (strain ATCC BAA-613 / DSM 15670 / CCUG 46953 / JCM 12243 / WAL 16351)</name>
    <name type="common">Clostridium bolteae</name>
    <dbReference type="NCBI Taxonomy" id="411902"/>
    <lineage>
        <taxon>Bacteria</taxon>
        <taxon>Bacillati</taxon>
        <taxon>Bacillota</taxon>
        <taxon>Clostridia</taxon>
        <taxon>Lachnospirales</taxon>
        <taxon>Lachnospiraceae</taxon>
        <taxon>Enterocloster</taxon>
    </lineage>
</organism>
<dbReference type="Proteomes" id="UP000005396">
    <property type="component" value="Unassembled WGS sequence"/>
</dbReference>
<dbReference type="AlphaFoldDB" id="A8RS75"/>
<dbReference type="EMBL" id="ABCC02000029">
    <property type="protein sequence ID" value="EDP16457.1"/>
    <property type="molecule type" value="Genomic_DNA"/>
</dbReference>
<proteinExistence type="predicted"/>
<dbReference type="HOGENOM" id="CLU_2116699_0_0_9"/>
<gene>
    <name evidence="1" type="ORF">CLOBOL_03224</name>
</gene>
<reference evidence="1 2" key="1">
    <citation type="submission" date="2007-08" db="EMBL/GenBank/DDBJ databases">
        <authorList>
            <person name="Fulton L."/>
            <person name="Clifton S."/>
            <person name="Fulton B."/>
            <person name="Xu J."/>
            <person name="Minx P."/>
            <person name="Pepin K.H."/>
            <person name="Johnson M."/>
            <person name="Thiruvilangam P."/>
            <person name="Bhonagiri V."/>
            <person name="Nash W.E."/>
            <person name="Mardis E.R."/>
            <person name="Wilson R.K."/>
        </authorList>
    </citation>
    <scope>NUCLEOTIDE SEQUENCE [LARGE SCALE GENOMIC DNA]</scope>
    <source>
        <strain evidence="2">ATCC BAA-613 / DSM 15670 / CCUG 46953 / JCM 12243 / WAL 16351</strain>
    </source>
</reference>
<dbReference type="PaxDb" id="411902-CLOBOL_03224"/>
<evidence type="ECO:0000313" key="2">
    <source>
        <dbReference type="Proteomes" id="UP000005396"/>
    </source>
</evidence>
<protein>
    <submittedName>
        <fullName evidence="1">Uncharacterized protein</fullName>
    </submittedName>
</protein>
<name>A8RS75_ENTBW</name>
<evidence type="ECO:0000313" key="1">
    <source>
        <dbReference type="EMBL" id="EDP16457.1"/>
    </source>
</evidence>
<sequence>MRLCAKTPEQSGFCVEGGIGAGINLVLVAEDNFAVLDQHCSKGFVSMADSQLGQAYGFFHKDFIIHHVVPPGFIHVTDDFYVLQVLFGMYMEFIGGYKIKRPKSFLCKGFWHTI</sequence>
<comment type="caution">
    <text evidence="1">The sequence shown here is derived from an EMBL/GenBank/DDBJ whole genome shotgun (WGS) entry which is preliminary data.</text>
</comment>
<reference evidence="1 2" key="2">
    <citation type="submission" date="2007-09" db="EMBL/GenBank/DDBJ databases">
        <title>Draft genome sequence of Clostridium bolteae (ATCC BAA-613).</title>
        <authorList>
            <person name="Sudarsanam P."/>
            <person name="Ley R."/>
            <person name="Guruge J."/>
            <person name="Turnbaugh P.J."/>
            <person name="Mahowald M."/>
            <person name="Liep D."/>
            <person name="Gordon J."/>
        </authorList>
    </citation>
    <scope>NUCLEOTIDE SEQUENCE [LARGE SCALE GENOMIC DNA]</scope>
    <source>
        <strain evidence="2">ATCC BAA-613 / DSM 15670 / CCUG 46953 / JCM 12243 / WAL 16351</strain>
    </source>
</reference>